<dbReference type="CDD" id="cd09124">
    <property type="entry name" value="PLDc_like_TrmB_middle"/>
    <property type="match status" value="1"/>
</dbReference>
<accession>A0A7X3MGJ3</accession>
<dbReference type="PANTHER" id="PTHR34293:SF1">
    <property type="entry name" value="HTH-TYPE TRANSCRIPTIONAL REGULATOR TRMBL2"/>
    <property type="match status" value="1"/>
</dbReference>
<organism evidence="2 3">
    <name type="scientific">Sporofaciens musculi</name>
    <dbReference type="NCBI Taxonomy" id="2681861"/>
    <lineage>
        <taxon>Bacteria</taxon>
        <taxon>Bacillati</taxon>
        <taxon>Bacillota</taxon>
        <taxon>Clostridia</taxon>
        <taxon>Lachnospirales</taxon>
        <taxon>Lachnospiraceae</taxon>
        <taxon>Sporofaciens</taxon>
    </lineage>
</organism>
<dbReference type="Proteomes" id="UP000460412">
    <property type="component" value="Unassembled WGS sequence"/>
</dbReference>
<dbReference type="EMBL" id="WUQX01000001">
    <property type="protein sequence ID" value="MXP75922.1"/>
    <property type="molecule type" value="Genomic_DNA"/>
</dbReference>
<keyword evidence="3" id="KW-1185">Reference proteome</keyword>
<dbReference type="Pfam" id="PF01978">
    <property type="entry name" value="TrmB"/>
    <property type="match status" value="1"/>
</dbReference>
<dbReference type="InterPro" id="IPR051797">
    <property type="entry name" value="TrmB-like"/>
</dbReference>
<dbReference type="Gene3D" id="1.10.10.10">
    <property type="entry name" value="Winged helix-like DNA-binding domain superfamily/Winged helix DNA-binding domain"/>
    <property type="match status" value="1"/>
</dbReference>
<name>A0A7X3MGJ3_9FIRM</name>
<proteinExistence type="predicted"/>
<dbReference type="PANTHER" id="PTHR34293">
    <property type="entry name" value="HTH-TYPE TRANSCRIPTIONAL REGULATOR TRMBL2"/>
    <property type="match status" value="1"/>
</dbReference>
<evidence type="ECO:0000259" key="1">
    <source>
        <dbReference type="Pfam" id="PF01978"/>
    </source>
</evidence>
<evidence type="ECO:0000313" key="2">
    <source>
        <dbReference type="EMBL" id="MXP75922.1"/>
    </source>
</evidence>
<dbReference type="SUPFAM" id="SSF46785">
    <property type="entry name" value="Winged helix' DNA-binding domain"/>
    <property type="match status" value="1"/>
</dbReference>
<comment type="caution">
    <text evidence="2">The sequence shown here is derived from an EMBL/GenBank/DDBJ whole genome shotgun (WGS) entry which is preliminary data.</text>
</comment>
<gene>
    <name evidence="2" type="ORF">GN277_11165</name>
</gene>
<dbReference type="InterPro" id="IPR036388">
    <property type="entry name" value="WH-like_DNA-bd_sf"/>
</dbReference>
<protein>
    <submittedName>
        <fullName evidence="2">TrmB family transcriptional regulator</fullName>
    </submittedName>
</protein>
<dbReference type="InterPro" id="IPR002831">
    <property type="entry name" value="Tscrpt_reg_TrmB_N"/>
</dbReference>
<evidence type="ECO:0000313" key="3">
    <source>
        <dbReference type="Proteomes" id="UP000460412"/>
    </source>
</evidence>
<dbReference type="InterPro" id="IPR036390">
    <property type="entry name" value="WH_DNA-bd_sf"/>
</dbReference>
<feature type="domain" description="Transcription regulator TrmB N-terminal" evidence="1">
    <location>
        <begin position="15"/>
        <end position="82"/>
    </location>
</feature>
<dbReference type="AlphaFoldDB" id="A0A7X3MGJ3"/>
<sequence length="241" mass="27776">MRSEELEQVSFTERLMEFGLTRQEANIYHCLLTEGKVTGYEVAKQTGISRSNAYNSLANMTEKGASYLVEEGHTRKYVPVPLDEFCKNRIRKLTETKNWLGEHMPSEKTYVEGYITIEGSEHILDKMRNILKKVEGQVYISLTRNYLLLLIKELQELIMDMKRVVIITDQPTAFPRAKVYIGEDRGMRIGVIADSRYVLTGEYGEGSMNTCLYSGQKNFVELYKTALSNEIKLLSMREENQ</sequence>
<reference evidence="2 3" key="1">
    <citation type="submission" date="2019-12" db="EMBL/GenBank/DDBJ databases">
        <title>Sporaefaciens musculi gen. nov., sp. nov., a novel bacterium isolated from the caecum of an obese mouse.</title>
        <authorList>
            <person name="Rasmussen T.S."/>
            <person name="Streidl T."/>
            <person name="Hitch T.C.A."/>
            <person name="Wortmann E."/>
            <person name="Deptula P."/>
            <person name="Hansen M."/>
            <person name="Nielsen D.S."/>
            <person name="Clavel T."/>
            <person name="Vogensen F.K."/>
        </authorList>
    </citation>
    <scope>NUCLEOTIDE SEQUENCE [LARGE SCALE GENOMIC DNA]</scope>
    <source>
        <strain evidence="2 3">WCA-9-b2</strain>
    </source>
</reference>
<dbReference type="RefSeq" id="WP_159751105.1">
    <property type="nucleotide sequence ID" value="NZ_WUQX01000001.1"/>
</dbReference>